<dbReference type="Proteomes" id="UP000184172">
    <property type="component" value="Unassembled WGS sequence"/>
</dbReference>
<dbReference type="STRING" id="797419.SAMN05216556_10258"/>
<gene>
    <name evidence="2" type="ORF">SAMN04487908_10158</name>
</gene>
<reference evidence="3" key="1">
    <citation type="submission" date="2016-11" db="EMBL/GenBank/DDBJ databases">
        <authorList>
            <person name="Varghese N."/>
            <person name="Submissions S."/>
        </authorList>
    </citation>
    <scope>NUCLEOTIDE SEQUENCE [LARGE SCALE GENOMIC DNA]</scope>
    <source>
        <strain evidence="3">DSM 26349</strain>
    </source>
</reference>
<protein>
    <submittedName>
        <fullName evidence="2">Uncharacterized protein</fullName>
    </submittedName>
</protein>
<evidence type="ECO:0000256" key="1">
    <source>
        <dbReference type="SAM" id="SignalP"/>
    </source>
</evidence>
<dbReference type="OrthoDB" id="933310at2"/>
<keyword evidence="3" id="KW-1185">Reference proteome</keyword>
<accession>A0A1M6A3E5</accession>
<keyword evidence="1" id="KW-0732">Signal</keyword>
<dbReference type="RefSeq" id="WP_083540635.1">
    <property type="nucleotide sequence ID" value="NZ_FNNS01000002.1"/>
</dbReference>
<organism evidence="2 3">
    <name type="scientific">Aequorivita viscosa</name>
    <dbReference type="NCBI Taxonomy" id="797419"/>
    <lineage>
        <taxon>Bacteria</taxon>
        <taxon>Pseudomonadati</taxon>
        <taxon>Bacteroidota</taxon>
        <taxon>Flavobacteriia</taxon>
        <taxon>Flavobacteriales</taxon>
        <taxon>Flavobacteriaceae</taxon>
        <taxon>Aequorivita</taxon>
    </lineage>
</organism>
<proteinExistence type="predicted"/>
<feature type="signal peptide" evidence="1">
    <location>
        <begin position="1"/>
        <end position="20"/>
    </location>
</feature>
<evidence type="ECO:0000313" key="2">
    <source>
        <dbReference type="EMBL" id="SHI30975.1"/>
    </source>
</evidence>
<name>A0A1M6A3E5_9FLAO</name>
<dbReference type="AlphaFoldDB" id="A0A1M6A3E5"/>
<sequence>MKKVLYLSLIGRLLSFTVKAQVGIGTASPEAALDVVSSNSGVLIPRVTLSSKTDNTTVSIPGGAGIVVSTMVYNDGVGGLKPAGFYYWSGTNWLQLIKPEKQVYMGKFIINTSGSQRISGLPFKPKRIEFVAYANVDSYNLNADNGSSNNDNTKEGYFGFMAGYADQSGGAVVQQIIQGGGSSNSINDVSRYASNSHCIGIRYAN</sequence>
<evidence type="ECO:0000313" key="3">
    <source>
        <dbReference type="Proteomes" id="UP000184172"/>
    </source>
</evidence>
<dbReference type="EMBL" id="FQYV01000001">
    <property type="protein sequence ID" value="SHI30975.1"/>
    <property type="molecule type" value="Genomic_DNA"/>
</dbReference>
<feature type="chain" id="PRO_5009915618" evidence="1">
    <location>
        <begin position="21"/>
        <end position="205"/>
    </location>
</feature>